<sequence>MISYASLNGCLKVTRSSLMASLKVLVIVFPFLVVDKIILPGNYLKVHSYF</sequence>
<keyword evidence="1" id="KW-0812">Transmembrane</keyword>
<evidence type="ECO:0000256" key="1">
    <source>
        <dbReference type="SAM" id="Phobius"/>
    </source>
</evidence>
<reference evidence="2" key="1">
    <citation type="journal article" date="2021" name="Proc. Natl. Acad. Sci. U.S.A.">
        <title>A Catalog of Tens of Thousands of Viruses from Human Metagenomes Reveals Hidden Associations with Chronic Diseases.</title>
        <authorList>
            <person name="Tisza M.J."/>
            <person name="Buck C.B."/>
        </authorList>
    </citation>
    <scope>NUCLEOTIDE SEQUENCE</scope>
    <source>
        <strain evidence="2">CtFbs2</strain>
    </source>
</reference>
<feature type="transmembrane region" description="Helical" evidence="1">
    <location>
        <begin position="20"/>
        <end position="39"/>
    </location>
</feature>
<name>A0A8S5NMD1_9CAUD</name>
<keyword evidence="1" id="KW-0472">Membrane</keyword>
<evidence type="ECO:0000313" key="2">
    <source>
        <dbReference type="EMBL" id="DAD95511.1"/>
    </source>
</evidence>
<organism evidence="2">
    <name type="scientific">Siphoviridae sp. ctFbs2</name>
    <dbReference type="NCBI Taxonomy" id="2826213"/>
    <lineage>
        <taxon>Viruses</taxon>
        <taxon>Duplodnaviria</taxon>
        <taxon>Heunggongvirae</taxon>
        <taxon>Uroviricota</taxon>
        <taxon>Caudoviricetes</taxon>
    </lineage>
</organism>
<accession>A0A8S5NMD1</accession>
<keyword evidence="1" id="KW-1133">Transmembrane helix</keyword>
<protein>
    <submittedName>
        <fullName evidence="2">Uncharacterized protein</fullName>
    </submittedName>
</protein>
<proteinExistence type="predicted"/>
<dbReference type="EMBL" id="BK015193">
    <property type="protein sequence ID" value="DAD95511.1"/>
    <property type="molecule type" value="Genomic_DNA"/>
</dbReference>